<dbReference type="Pfam" id="PF02637">
    <property type="entry name" value="GatB_Yqey"/>
    <property type="match status" value="1"/>
</dbReference>
<comment type="function">
    <text evidence="7">Allows the formation of correctly charged Asn-tRNA(Asn) or Gln-tRNA(Gln) through the transamidation of misacylated Asp-tRNA(Asn) or Glu-tRNA(Gln) in organisms which lack either or both of asparaginyl-tRNA or glutaminyl-tRNA synthetases. The reaction takes place in the presence of glutamine and ATP through an activated phospho-Asp-tRNA(Asn) or phospho-Glu-tRNA(Gln).</text>
</comment>
<reference evidence="12 13" key="1">
    <citation type="submission" date="2023-11" db="EMBL/GenBank/DDBJ databases">
        <title>Halocaridina rubra genome assembly.</title>
        <authorList>
            <person name="Smith C."/>
        </authorList>
    </citation>
    <scope>NUCLEOTIDE SEQUENCE [LARGE SCALE GENOMIC DNA]</scope>
    <source>
        <strain evidence="12">EP-1</strain>
        <tissue evidence="12">Whole</tissue>
    </source>
</reference>
<keyword evidence="4 10" id="KW-0547">Nucleotide-binding</keyword>
<evidence type="ECO:0000256" key="8">
    <source>
        <dbReference type="ARBA" id="ARBA00047380"/>
    </source>
</evidence>
<dbReference type="SUPFAM" id="SSF89095">
    <property type="entry name" value="GatB/YqeY motif"/>
    <property type="match status" value="1"/>
</dbReference>
<evidence type="ECO:0000256" key="2">
    <source>
        <dbReference type="ARBA" id="ARBA00011123"/>
    </source>
</evidence>
<comment type="function">
    <text evidence="10">Allows the formation of correctly charged Gln-tRNA(Gln) through the transamidation of misacylated Glu-tRNA(Gln) in the mitochondria. The reaction takes place in the presence of glutamine and ATP through an activated gamma-phospho-Glu-tRNA(Gln).</text>
</comment>
<evidence type="ECO:0000256" key="1">
    <source>
        <dbReference type="ARBA" id="ARBA00005306"/>
    </source>
</evidence>
<comment type="subunit">
    <text evidence="10">Subunit of the heterotrimeric GatCAB amidotransferase (AdT) complex, composed of A, B and C subunits.</text>
</comment>
<dbReference type="PANTHER" id="PTHR11659">
    <property type="entry name" value="GLUTAMYL-TRNA GLN AMIDOTRANSFERASE SUBUNIT B MITOCHONDRIAL AND PROKARYOTIC PET112-RELATED"/>
    <property type="match status" value="1"/>
</dbReference>
<dbReference type="EMBL" id="JAXCGZ010020898">
    <property type="protein sequence ID" value="KAK7063261.1"/>
    <property type="molecule type" value="Genomic_DNA"/>
</dbReference>
<evidence type="ECO:0000259" key="11">
    <source>
        <dbReference type="SMART" id="SM00845"/>
    </source>
</evidence>
<dbReference type="GO" id="GO:0005524">
    <property type="term" value="F:ATP binding"/>
    <property type="evidence" value="ECO:0007669"/>
    <property type="project" value="UniProtKB-KW"/>
</dbReference>
<comment type="subunit">
    <text evidence="2">Heterotrimer of A, B and C subunits.</text>
</comment>
<dbReference type="GO" id="GO:0050567">
    <property type="term" value="F:glutaminyl-tRNA synthase (glutamine-hydrolyzing) activity"/>
    <property type="evidence" value="ECO:0007669"/>
    <property type="project" value="UniProtKB-UniRule"/>
</dbReference>
<dbReference type="NCBIfam" id="NF004012">
    <property type="entry name" value="PRK05477.1-2"/>
    <property type="match status" value="1"/>
</dbReference>
<evidence type="ECO:0000313" key="13">
    <source>
        <dbReference type="Proteomes" id="UP001381693"/>
    </source>
</evidence>
<sequence>MRIVHRKLFTVKTSKFYSTVNIKPALYRNVWRPVIGLEVHAQILSASKLFSRVCAKYGAPPNTQVGIFEAAHPGTLPVLNKRCVEAAINTALALQAQVNKVSRFDRKHYFYPDLPAGYQITQKDCPIASNGRINFIVSNPASNPKIYHHSVRLVQLQLEEDSGKSIHDAEFNRVLVDLNRAGLPLMELVFAPELHDGEEAAALVKELSLILSKLGTCSCKMEEGALRVDANISVHKESEPLGERTEVKNLNSIRSLVRAINYEIERQVDILEGSGMVVNETRRFDNVSGKTIKMRDKDTIHDYRFMPEPNLPPLWLYDSSEPNYIPSGSLDINVVRKDMKELPEETRQRLMKEYGISLENAMILVNDNSLTKYFTAVMAQNQRQARLVCNLLLNNLLGIINSLDISIENCPMAASSFGEVVDLLQNGLILHAIALKIIHAVCVDGDSRTPTEIVLANNWSKFSDELIDGIIEQVIKNNFAVVEKYRRGKKKVFKTLMGKAVAATESRADMQKVNDILKNKLDEE</sequence>
<dbReference type="InterPro" id="IPR003789">
    <property type="entry name" value="Asn/Gln_tRNA_amidoTrase-B-like"/>
</dbReference>
<feature type="domain" description="Asn/Gln amidotransferase" evidence="11">
    <location>
        <begin position="372"/>
        <end position="521"/>
    </location>
</feature>
<keyword evidence="13" id="KW-1185">Reference proteome</keyword>
<dbReference type="HAMAP" id="MF_00121">
    <property type="entry name" value="GatB"/>
    <property type="match status" value="1"/>
</dbReference>
<protein>
    <recommendedName>
        <fullName evidence="10">Glutamyl-tRNA(Gln) amidotransferase subunit B, mitochondrial</fullName>
        <shortName evidence="10">Glu-AdT subunit B</shortName>
        <ecNumber evidence="10">6.3.5.-</ecNumber>
    </recommendedName>
</protein>
<keyword evidence="10" id="KW-0496">Mitochondrion</keyword>
<evidence type="ECO:0000256" key="5">
    <source>
        <dbReference type="ARBA" id="ARBA00022840"/>
    </source>
</evidence>
<dbReference type="NCBIfam" id="NF004014">
    <property type="entry name" value="PRK05477.1-4"/>
    <property type="match status" value="1"/>
</dbReference>
<comment type="catalytic activity">
    <reaction evidence="8">
        <text>L-aspartyl-tRNA(Asn) + L-glutamine + ATP + H2O = L-asparaginyl-tRNA(Asn) + L-glutamate + ADP + phosphate + 2 H(+)</text>
        <dbReference type="Rhea" id="RHEA:14513"/>
        <dbReference type="Rhea" id="RHEA-COMP:9674"/>
        <dbReference type="Rhea" id="RHEA-COMP:9677"/>
        <dbReference type="ChEBI" id="CHEBI:15377"/>
        <dbReference type="ChEBI" id="CHEBI:15378"/>
        <dbReference type="ChEBI" id="CHEBI:29985"/>
        <dbReference type="ChEBI" id="CHEBI:30616"/>
        <dbReference type="ChEBI" id="CHEBI:43474"/>
        <dbReference type="ChEBI" id="CHEBI:58359"/>
        <dbReference type="ChEBI" id="CHEBI:78515"/>
        <dbReference type="ChEBI" id="CHEBI:78516"/>
        <dbReference type="ChEBI" id="CHEBI:456216"/>
    </reaction>
</comment>
<dbReference type="GO" id="GO:0030956">
    <property type="term" value="C:glutamyl-tRNA(Gln) amidotransferase complex"/>
    <property type="evidence" value="ECO:0007669"/>
    <property type="project" value="UniProtKB-UniRule"/>
</dbReference>
<dbReference type="PANTHER" id="PTHR11659:SF0">
    <property type="entry name" value="GLUTAMYL-TRNA(GLN) AMIDOTRANSFERASE SUBUNIT B, MITOCHONDRIAL"/>
    <property type="match status" value="1"/>
</dbReference>
<evidence type="ECO:0000256" key="7">
    <source>
        <dbReference type="ARBA" id="ARBA00024799"/>
    </source>
</evidence>
<keyword evidence="3 10" id="KW-0436">Ligase</keyword>
<dbReference type="Pfam" id="PF02934">
    <property type="entry name" value="GatB_N"/>
    <property type="match status" value="1"/>
</dbReference>
<dbReference type="GO" id="GO:0070681">
    <property type="term" value="P:glutaminyl-tRNAGln biosynthesis via transamidation"/>
    <property type="evidence" value="ECO:0007669"/>
    <property type="project" value="UniProtKB-UniRule"/>
</dbReference>
<dbReference type="Gene3D" id="1.10.10.410">
    <property type="match status" value="1"/>
</dbReference>
<name>A0AAN8WRP5_HALRR</name>
<dbReference type="InterPro" id="IPR017959">
    <property type="entry name" value="Asn/Gln-tRNA_amidoTrfase_suB/E"/>
</dbReference>
<organism evidence="12 13">
    <name type="scientific">Halocaridina rubra</name>
    <name type="common">Hawaiian red shrimp</name>
    <dbReference type="NCBI Taxonomy" id="373956"/>
    <lineage>
        <taxon>Eukaryota</taxon>
        <taxon>Metazoa</taxon>
        <taxon>Ecdysozoa</taxon>
        <taxon>Arthropoda</taxon>
        <taxon>Crustacea</taxon>
        <taxon>Multicrustacea</taxon>
        <taxon>Malacostraca</taxon>
        <taxon>Eumalacostraca</taxon>
        <taxon>Eucarida</taxon>
        <taxon>Decapoda</taxon>
        <taxon>Pleocyemata</taxon>
        <taxon>Caridea</taxon>
        <taxon>Atyoidea</taxon>
        <taxon>Atyidae</taxon>
        <taxon>Halocaridina</taxon>
    </lineage>
</organism>
<dbReference type="GO" id="GO:0032543">
    <property type="term" value="P:mitochondrial translation"/>
    <property type="evidence" value="ECO:0007669"/>
    <property type="project" value="UniProtKB-UniRule"/>
</dbReference>
<accession>A0AAN8WRP5</accession>
<comment type="similarity">
    <text evidence="1 10">Belongs to the GatB/GatE family. GatB subfamily.</text>
</comment>
<dbReference type="InterPro" id="IPR042114">
    <property type="entry name" value="GatB_C_1"/>
</dbReference>
<evidence type="ECO:0000256" key="4">
    <source>
        <dbReference type="ARBA" id="ARBA00022741"/>
    </source>
</evidence>
<comment type="subcellular location">
    <subcellularLocation>
        <location evidence="10">Mitochondrion</location>
    </subcellularLocation>
</comment>
<keyword evidence="6 10" id="KW-0648">Protein biosynthesis</keyword>
<dbReference type="SMART" id="SM00845">
    <property type="entry name" value="GatB_Yqey"/>
    <property type="match status" value="1"/>
</dbReference>
<evidence type="ECO:0000256" key="9">
    <source>
        <dbReference type="ARBA" id="ARBA00047913"/>
    </source>
</evidence>
<dbReference type="Gene3D" id="1.10.150.380">
    <property type="entry name" value="GatB domain, N-terminal subdomain"/>
    <property type="match status" value="1"/>
</dbReference>
<evidence type="ECO:0000256" key="10">
    <source>
        <dbReference type="HAMAP-Rule" id="MF_03147"/>
    </source>
</evidence>
<evidence type="ECO:0000256" key="6">
    <source>
        <dbReference type="ARBA" id="ARBA00022917"/>
    </source>
</evidence>
<dbReference type="NCBIfam" id="TIGR00133">
    <property type="entry name" value="gatB"/>
    <property type="match status" value="1"/>
</dbReference>
<dbReference type="SUPFAM" id="SSF55931">
    <property type="entry name" value="Glutamine synthetase/guanido kinase"/>
    <property type="match status" value="1"/>
</dbReference>
<proteinExistence type="inferred from homology"/>
<evidence type="ECO:0000256" key="3">
    <source>
        <dbReference type="ARBA" id="ARBA00022598"/>
    </source>
</evidence>
<comment type="caution">
    <text evidence="12">The sequence shown here is derived from an EMBL/GenBank/DDBJ whole genome shotgun (WGS) entry which is preliminary data.</text>
</comment>
<gene>
    <name evidence="12" type="ORF">SK128_028364</name>
</gene>
<dbReference type="GO" id="GO:0005739">
    <property type="term" value="C:mitochondrion"/>
    <property type="evidence" value="ECO:0007669"/>
    <property type="project" value="UniProtKB-SubCell"/>
</dbReference>
<dbReference type="InterPro" id="IPR023168">
    <property type="entry name" value="GatB_Yqey_C_2"/>
</dbReference>
<dbReference type="InterPro" id="IPR006075">
    <property type="entry name" value="Asn/Gln-tRNA_Trfase_suB/E_cat"/>
</dbReference>
<keyword evidence="5 10" id="KW-0067">ATP-binding</keyword>
<dbReference type="InterPro" id="IPR014746">
    <property type="entry name" value="Gln_synth/guanido_kin_cat_dom"/>
</dbReference>
<dbReference type="InterPro" id="IPR004413">
    <property type="entry name" value="GatB"/>
</dbReference>
<dbReference type="AlphaFoldDB" id="A0AAN8WRP5"/>
<evidence type="ECO:0000313" key="12">
    <source>
        <dbReference type="EMBL" id="KAK7063261.1"/>
    </source>
</evidence>
<dbReference type="EC" id="6.3.5.-" evidence="10"/>
<dbReference type="Proteomes" id="UP001381693">
    <property type="component" value="Unassembled WGS sequence"/>
</dbReference>
<comment type="catalytic activity">
    <reaction evidence="9 10">
        <text>L-glutamyl-tRNA(Gln) + L-glutamine + ATP + H2O = L-glutaminyl-tRNA(Gln) + L-glutamate + ADP + phosphate + H(+)</text>
        <dbReference type="Rhea" id="RHEA:17521"/>
        <dbReference type="Rhea" id="RHEA-COMP:9681"/>
        <dbReference type="Rhea" id="RHEA-COMP:9684"/>
        <dbReference type="ChEBI" id="CHEBI:15377"/>
        <dbReference type="ChEBI" id="CHEBI:15378"/>
        <dbReference type="ChEBI" id="CHEBI:29985"/>
        <dbReference type="ChEBI" id="CHEBI:30616"/>
        <dbReference type="ChEBI" id="CHEBI:43474"/>
        <dbReference type="ChEBI" id="CHEBI:58359"/>
        <dbReference type="ChEBI" id="CHEBI:78520"/>
        <dbReference type="ChEBI" id="CHEBI:78521"/>
        <dbReference type="ChEBI" id="CHEBI:456216"/>
    </reaction>
</comment>
<dbReference type="InterPro" id="IPR018027">
    <property type="entry name" value="Asn/Gln_amidotransferase"/>
</dbReference>